<evidence type="ECO:0000313" key="1">
    <source>
        <dbReference type="EMBL" id="EJF52818.1"/>
    </source>
</evidence>
<dbReference type="RefSeq" id="WP_002658053.1">
    <property type="nucleotide sequence ID" value="NZ_JH719942.1"/>
</dbReference>
<dbReference type="EMBL" id="JH719942">
    <property type="protein sequence ID" value="EJF52818.1"/>
    <property type="molecule type" value="Genomic_DNA"/>
</dbReference>
<dbReference type="GO" id="GO:0000731">
    <property type="term" value="P:DNA synthesis involved in DNA repair"/>
    <property type="evidence" value="ECO:0007669"/>
    <property type="project" value="TreeGrafter"/>
</dbReference>
<gene>
    <name evidence="1" type="ORF">SapgrDRAFT_1093</name>
</gene>
<dbReference type="SUPFAM" id="SSF52540">
    <property type="entry name" value="P-loop containing nucleoside triphosphate hydrolases"/>
    <property type="match status" value="1"/>
</dbReference>
<dbReference type="GO" id="GO:0006302">
    <property type="term" value="P:double-strand break repair"/>
    <property type="evidence" value="ECO:0007669"/>
    <property type="project" value="TreeGrafter"/>
</dbReference>
<evidence type="ECO:0000313" key="2">
    <source>
        <dbReference type="Proteomes" id="UP000005113"/>
    </source>
</evidence>
<reference evidence="2" key="1">
    <citation type="journal article" date="2012" name="Stand. Genomic Sci.">
        <title>Permanent draft genome sequence of the gliding predator Saprospira grandis strain Sa g1 (= HR1).</title>
        <authorList>
            <person name="Mavromatis K."/>
            <person name="Chertkov O."/>
            <person name="Lapidus A."/>
            <person name="Nolan M."/>
            <person name="Lucas S."/>
            <person name="Tice H."/>
            <person name="Del Rio T.G."/>
            <person name="Cheng J.F."/>
            <person name="Han C."/>
            <person name="Tapia R."/>
            <person name="Bruce D."/>
            <person name="Goodwin L.A."/>
            <person name="Pitluck S."/>
            <person name="Huntemann M."/>
            <person name="Liolios K."/>
            <person name="Pagani I."/>
            <person name="Ivanova N."/>
            <person name="Mikhailova N."/>
            <person name="Pati A."/>
            <person name="Chen A."/>
            <person name="Palaniappan K."/>
            <person name="Land M."/>
            <person name="Brambilla E.M."/>
            <person name="Rohde M."/>
            <person name="Spring S."/>
            <person name="Goker M."/>
            <person name="Detter J.C."/>
            <person name="Bristow J."/>
            <person name="Eisen J.A."/>
            <person name="Markowitz V."/>
            <person name="Hugenholtz P."/>
            <person name="Kyrpides N.C."/>
            <person name="Klenk H.P."/>
            <person name="Woyke T."/>
        </authorList>
    </citation>
    <scope>NUCLEOTIDE SEQUENCE [LARGE SCALE GENOMIC DNA]</scope>
    <source>
        <strain evidence="2">DSM 2844</strain>
    </source>
</reference>
<dbReference type="Gene3D" id="3.40.50.300">
    <property type="entry name" value="P-loop containing nucleotide triphosphate hydrolases"/>
    <property type="match status" value="2"/>
</dbReference>
<dbReference type="Proteomes" id="UP000005113">
    <property type="component" value="Unassembled WGS sequence"/>
</dbReference>
<dbReference type="OrthoDB" id="1023918at2"/>
<name>J1I3C4_9BACT</name>
<dbReference type="HOGENOM" id="CLU_541724_0_0_10"/>
<protein>
    <submittedName>
        <fullName evidence="1">Uncharacterized protein</fullName>
    </submittedName>
</protein>
<dbReference type="AlphaFoldDB" id="J1I3C4"/>
<dbReference type="PANTHER" id="PTHR32182">
    <property type="entry name" value="DNA REPLICATION AND REPAIR PROTEIN RECF"/>
    <property type="match status" value="1"/>
</dbReference>
<organism evidence="1 2">
    <name type="scientific">Saprospira grandis DSM 2844</name>
    <dbReference type="NCBI Taxonomy" id="694433"/>
    <lineage>
        <taxon>Bacteria</taxon>
        <taxon>Pseudomonadati</taxon>
        <taxon>Bacteroidota</taxon>
        <taxon>Saprospiria</taxon>
        <taxon>Saprospirales</taxon>
        <taxon>Saprospiraceae</taxon>
        <taxon>Saprospira</taxon>
    </lineage>
</organism>
<dbReference type="PANTHER" id="PTHR32182:SF22">
    <property type="entry name" value="ATP-DEPENDENT ENDONUCLEASE, OLD FAMILY-RELATED"/>
    <property type="match status" value="1"/>
</dbReference>
<sequence length="503" mass="58633">MSTNNYISKIKICNFKGYKENPEDDNYFTLAIPYDEKPHALIYGANGAGKSSLYQAINYFFNYQSLADLYMANQPSFSEEEKEARDEEFRRNLVNSASDSTEFNIVLNDTIENAHELDIQAFCFAPFDFELFDYIAFTDFVQQSYLPHDNDLDEFSKEHAPTVAEKVTEVLNNQFQEKSLSISFNIEGDYNLIVKDADRFPSGITKDFKNFLNEGKLNLIKTLCMFEIFKILKSREKTNLIVLDDFVSSLDDINRTELLRYLFEQVLEGSPVIRYQLIILTHHTHFYNRIKFAISETYPEHKSKWSFFRLYEHDNYINAFSEDTIDFNKEFNELNKRLESQDANQCLPSIGNDIRKLSEIMGYLVAETLQLSPKTSIEDILQLSNIGKNPFYFKRERVNKKIVTKLAVHLLEDIKELLEDSNQNELKTQLEAKIAEYQSTENLEIIDTILQQFRLIKLYRKAALHSLSHGQVEEVNYSVSNLKASIKILKEVNILRKKVNKSN</sequence>
<accession>J1I3C4</accession>
<proteinExistence type="predicted"/>
<dbReference type="InterPro" id="IPR027417">
    <property type="entry name" value="P-loop_NTPase"/>
</dbReference>